<dbReference type="InterPro" id="IPR003568">
    <property type="entry name" value="Cyt_c_biogenesis_CcmF"/>
</dbReference>
<evidence type="ECO:0000313" key="8">
    <source>
        <dbReference type="EMBL" id="MFC5061514.1"/>
    </source>
</evidence>
<dbReference type="RefSeq" id="WP_378034871.1">
    <property type="nucleotide sequence ID" value="NZ_JBHSIV010000004.1"/>
</dbReference>
<proteinExistence type="predicted"/>
<feature type="compositionally biased region" description="Low complexity" evidence="6">
    <location>
        <begin position="359"/>
        <end position="373"/>
    </location>
</feature>
<evidence type="ECO:0000256" key="3">
    <source>
        <dbReference type="ARBA" id="ARBA00022692"/>
    </source>
</evidence>
<feature type="region of interest" description="Disordered" evidence="6">
    <location>
        <begin position="1"/>
        <end position="28"/>
    </location>
</feature>
<gene>
    <name evidence="8" type="ORF">ACFPBZ_04805</name>
</gene>
<dbReference type="Proteomes" id="UP001595947">
    <property type="component" value="Unassembled WGS sequence"/>
</dbReference>
<feature type="transmembrane region" description="Helical" evidence="7">
    <location>
        <begin position="273"/>
        <end position="292"/>
    </location>
</feature>
<feature type="transmembrane region" description="Helical" evidence="7">
    <location>
        <begin position="112"/>
        <end position="132"/>
    </location>
</feature>
<dbReference type="InterPro" id="IPR001851">
    <property type="entry name" value="ABC_transp_permease"/>
</dbReference>
<keyword evidence="3 7" id="KW-0812">Transmembrane</keyword>
<keyword evidence="4 7" id="KW-1133">Transmembrane helix</keyword>
<feature type="compositionally biased region" description="Basic and acidic residues" evidence="6">
    <location>
        <begin position="374"/>
        <end position="408"/>
    </location>
</feature>
<comment type="caution">
    <text evidence="8">The sequence shown here is derived from an EMBL/GenBank/DDBJ whole genome shotgun (WGS) entry which is preliminary data.</text>
</comment>
<organism evidence="8 9">
    <name type="scientific">Actinomycetospora atypica</name>
    <dbReference type="NCBI Taxonomy" id="1290095"/>
    <lineage>
        <taxon>Bacteria</taxon>
        <taxon>Bacillati</taxon>
        <taxon>Actinomycetota</taxon>
        <taxon>Actinomycetes</taxon>
        <taxon>Pseudonocardiales</taxon>
        <taxon>Pseudonocardiaceae</taxon>
        <taxon>Actinomycetospora</taxon>
    </lineage>
</organism>
<name>A0ABV9YJG5_9PSEU</name>
<evidence type="ECO:0000313" key="9">
    <source>
        <dbReference type="Proteomes" id="UP001595947"/>
    </source>
</evidence>
<feature type="transmembrane region" description="Helical" evidence="7">
    <location>
        <begin position="139"/>
        <end position="158"/>
    </location>
</feature>
<dbReference type="EMBL" id="JBHSIV010000004">
    <property type="protein sequence ID" value="MFC5061514.1"/>
    <property type="molecule type" value="Genomic_DNA"/>
</dbReference>
<feature type="transmembrane region" description="Helical" evidence="7">
    <location>
        <begin position="37"/>
        <end position="56"/>
    </location>
</feature>
<dbReference type="PANTHER" id="PTHR30482">
    <property type="entry name" value="HIGH-AFFINITY BRANCHED-CHAIN AMINO ACID TRANSPORT SYSTEM PERMEASE"/>
    <property type="match status" value="1"/>
</dbReference>
<feature type="transmembrane region" description="Helical" evidence="7">
    <location>
        <begin position="299"/>
        <end position="320"/>
    </location>
</feature>
<evidence type="ECO:0000256" key="4">
    <source>
        <dbReference type="ARBA" id="ARBA00022989"/>
    </source>
</evidence>
<dbReference type="Pfam" id="PF02653">
    <property type="entry name" value="BPD_transp_2"/>
    <property type="match status" value="1"/>
</dbReference>
<dbReference type="InterPro" id="IPR043428">
    <property type="entry name" value="LivM-like"/>
</dbReference>
<reference evidence="9" key="1">
    <citation type="journal article" date="2019" name="Int. J. Syst. Evol. Microbiol.">
        <title>The Global Catalogue of Microorganisms (GCM) 10K type strain sequencing project: providing services to taxonomists for standard genome sequencing and annotation.</title>
        <authorList>
            <consortium name="The Broad Institute Genomics Platform"/>
            <consortium name="The Broad Institute Genome Sequencing Center for Infectious Disease"/>
            <person name="Wu L."/>
            <person name="Ma J."/>
        </authorList>
    </citation>
    <scope>NUCLEOTIDE SEQUENCE [LARGE SCALE GENOMIC DNA]</scope>
    <source>
        <strain evidence="9">CGMCC 4.7093</strain>
    </source>
</reference>
<comment type="subcellular location">
    <subcellularLocation>
        <location evidence="1">Cell membrane</location>
        <topology evidence="1">Multi-pass membrane protein</topology>
    </subcellularLocation>
</comment>
<evidence type="ECO:0000256" key="2">
    <source>
        <dbReference type="ARBA" id="ARBA00022475"/>
    </source>
</evidence>
<evidence type="ECO:0000256" key="1">
    <source>
        <dbReference type="ARBA" id="ARBA00004651"/>
    </source>
</evidence>
<feature type="transmembrane region" description="Helical" evidence="7">
    <location>
        <begin position="196"/>
        <end position="215"/>
    </location>
</feature>
<keyword evidence="2" id="KW-1003">Cell membrane</keyword>
<feature type="transmembrane region" description="Helical" evidence="7">
    <location>
        <begin position="87"/>
        <end position="106"/>
    </location>
</feature>
<evidence type="ECO:0000256" key="5">
    <source>
        <dbReference type="ARBA" id="ARBA00023136"/>
    </source>
</evidence>
<evidence type="ECO:0000256" key="6">
    <source>
        <dbReference type="SAM" id="MobiDB-lite"/>
    </source>
</evidence>
<protein>
    <submittedName>
        <fullName evidence="8">Branched-chain amino acid ABC transporter permease</fullName>
    </submittedName>
</protein>
<feature type="transmembrane region" description="Helical" evidence="7">
    <location>
        <begin position="332"/>
        <end position="353"/>
    </location>
</feature>
<dbReference type="CDD" id="cd06581">
    <property type="entry name" value="TM_PBP1_LivM_like"/>
    <property type="match status" value="1"/>
</dbReference>
<feature type="region of interest" description="Disordered" evidence="6">
    <location>
        <begin position="359"/>
        <end position="408"/>
    </location>
</feature>
<feature type="transmembrane region" description="Helical" evidence="7">
    <location>
        <begin position="62"/>
        <end position="80"/>
    </location>
</feature>
<feature type="transmembrane region" description="Helical" evidence="7">
    <location>
        <begin position="246"/>
        <end position="267"/>
    </location>
</feature>
<keyword evidence="5 7" id="KW-0472">Membrane</keyword>
<dbReference type="PANTHER" id="PTHR30482:SF20">
    <property type="entry name" value="HIGH-AFFINITY BRANCHED-CHAIN AMINO ACID TRANSPORT SYSTEM PERMEASE PROTEIN LIVM"/>
    <property type="match status" value="1"/>
</dbReference>
<accession>A0ABV9YJG5</accession>
<sequence>MTDTAARATSDPAPTTREGRPRPGRRWLPTTPLGRHLLVLLVGALVVVAAVELLSAFRVSQLATLAYYVAAVAGLSLLTGTNGQISLGHGAFMAVGAYTAALLLPAGVPFPVAMLAGAAVAGLVGAVVGAAAAQLHGPYLAGATLALAVGLPGLAVAFDGLLGGDQGLTVDSPRTPSWFADAHFFVFAADPTTTQWLAYVGAVVAGLVLFALANLSASRYGRVWRAVRDDEVAAELSGLRLGRLRVLAFVVSAVCAGLGGTLLALVTRLAAPSGFGIVLSLSLLAAAVIGGLGSLVGAVLGSIVIVFLPPLVTSVGGSAGLSDVQAAELAPLTYGVVLVLVMILAPGGAAGLLRRLVPRRGGTSGGDTTSAPRPADRDEDTRERAGDRAAERDDATPADGPDRERGGS</sequence>
<evidence type="ECO:0000256" key="7">
    <source>
        <dbReference type="SAM" id="Phobius"/>
    </source>
</evidence>
<dbReference type="PRINTS" id="PR01411">
    <property type="entry name" value="CCMFBIOGNSIS"/>
</dbReference>
<keyword evidence="9" id="KW-1185">Reference proteome</keyword>